<name>A0ABW6CSX3_9CAUL</name>
<dbReference type="SUPFAM" id="SSF81901">
    <property type="entry name" value="HCP-like"/>
    <property type="match status" value="1"/>
</dbReference>
<dbReference type="Gene3D" id="1.25.40.10">
    <property type="entry name" value="Tetratricopeptide repeat domain"/>
    <property type="match status" value="1"/>
</dbReference>
<comment type="caution">
    <text evidence="1">The sequence shown here is derived from an EMBL/GenBank/DDBJ whole genome shotgun (WGS) entry which is preliminary data.</text>
</comment>
<evidence type="ECO:0000313" key="1">
    <source>
        <dbReference type="EMBL" id="MFD3265428.1"/>
    </source>
</evidence>
<organism evidence="1 2">
    <name type="scientific">Phenylobacterium ferrooxidans</name>
    <dbReference type="NCBI Taxonomy" id="2982689"/>
    <lineage>
        <taxon>Bacteria</taxon>
        <taxon>Pseudomonadati</taxon>
        <taxon>Pseudomonadota</taxon>
        <taxon>Alphaproteobacteria</taxon>
        <taxon>Caulobacterales</taxon>
        <taxon>Caulobacteraceae</taxon>
        <taxon>Phenylobacterium</taxon>
    </lineage>
</organism>
<dbReference type="InterPro" id="IPR011990">
    <property type="entry name" value="TPR-like_helical_dom_sf"/>
</dbReference>
<protein>
    <recommendedName>
        <fullName evidence="3">Beta-lactamase</fullName>
    </recommendedName>
</protein>
<reference evidence="1 2" key="1">
    <citation type="submission" date="2022-09" db="EMBL/GenBank/DDBJ databases">
        <title>New species of Phenylobacterium.</title>
        <authorList>
            <person name="Mieszkin S."/>
        </authorList>
    </citation>
    <scope>NUCLEOTIDE SEQUENCE [LARGE SCALE GENOMIC DNA]</scope>
    <source>
        <strain evidence="1 2">HK31-G</strain>
    </source>
</reference>
<evidence type="ECO:0000313" key="2">
    <source>
        <dbReference type="Proteomes" id="UP001598130"/>
    </source>
</evidence>
<dbReference type="Proteomes" id="UP001598130">
    <property type="component" value="Unassembled WGS sequence"/>
</dbReference>
<gene>
    <name evidence="1" type="ORF">OCL97_15835</name>
</gene>
<sequence>MAVLFGGAAAAQGLPPEPGSTPEYQEGDSKLVGAALVSGGPTDPFMVSCLQGNRAACEQSRKTGAKADEWRQTAARTYREGVDLLQKACAKNDADGCSTLARHQNIVPYLPAPVAATRRNYAIKAASLFQARCSPDREIGYGCINYSVFLKLLRDVEAKFAAGNRIPDANQIFLQGGRILAKRCTALATPAQLEQSTQACHDAENLLANLDQGAVVAVQETLCSRGYRPACEKLGKQPPAVVTAEAAQKAQCEGGDAKACTLMAYRAYSGPQGPGALAEAKRYASKACDLNFSLGCVTLGSVLIKQSAPNYPAAADAFGKACKLGPAQVSKDACSNEKKLREALAKPTQVKQ</sequence>
<dbReference type="EMBL" id="JAOTJD010000032">
    <property type="protein sequence ID" value="MFD3265428.1"/>
    <property type="molecule type" value="Genomic_DNA"/>
</dbReference>
<proteinExistence type="predicted"/>
<dbReference type="RefSeq" id="WP_377370858.1">
    <property type="nucleotide sequence ID" value="NZ_JAOTJD010000032.1"/>
</dbReference>
<accession>A0ABW6CSX3</accession>
<keyword evidence="2" id="KW-1185">Reference proteome</keyword>
<evidence type="ECO:0008006" key="3">
    <source>
        <dbReference type="Google" id="ProtNLM"/>
    </source>
</evidence>